<dbReference type="InterPro" id="IPR004360">
    <property type="entry name" value="Glyas_Fos-R_dOase_dom"/>
</dbReference>
<dbReference type="Pfam" id="PF00903">
    <property type="entry name" value="Glyoxalase"/>
    <property type="match status" value="1"/>
</dbReference>
<dbReference type="AlphaFoldDB" id="A0A250I9D6"/>
<protein>
    <submittedName>
        <fullName evidence="2">Aminotransferase</fullName>
    </submittedName>
</protein>
<dbReference type="Gene3D" id="3.30.720.110">
    <property type="match status" value="1"/>
</dbReference>
<dbReference type="GO" id="GO:0008483">
    <property type="term" value="F:transaminase activity"/>
    <property type="evidence" value="ECO:0007669"/>
    <property type="project" value="UniProtKB-KW"/>
</dbReference>
<sequence length="53" mass="5826">MYVADVDAHCARARAAGAAIVMEPYNTEYGSRNYAARDLEGNVWSFGTYRPAP</sequence>
<dbReference type="SUPFAM" id="SSF54593">
    <property type="entry name" value="Glyoxalase/Bleomycin resistance protein/Dihydroxybiphenyl dioxygenase"/>
    <property type="match status" value="1"/>
</dbReference>
<dbReference type="KEGG" id="mbd:MEBOL_001801"/>
<dbReference type="InterPro" id="IPR037523">
    <property type="entry name" value="VOC_core"/>
</dbReference>
<organism evidence="2 3">
    <name type="scientific">Melittangium boletus DSM 14713</name>
    <dbReference type="NCBI Taxonomy" id="1294270"/>
    <lineage>
        <taxon>Bacteria</taxon>
        <taxon>Pseudomonadati</taxon>
        <taxon>Myxococcota</taxon>
        <taxon>Myxococcia</taxon>
        <taxon>Myxococcales</taxon>
        <taxon>Cystobacterineae</taxon>
        <taxon>Archangiaceae</taxon>
        <taxon>Melittangium</taxon>
    </lineage>
</organism>
<keyword evidence="2" id="KW-0032">Aminotransferase</keyword>
<proteinExistence type="predicted"/>
<dbReference type="EMBL" id="CP022163">
    <property type="protein sequence ID" value="ATB28355.1"/>
    <property type="molecule type" value="Genomic_DNA"/>
</dbReference>
<evidence type="ECO:0000259" key="1">
    <source>
        <dbReference type="PROSITE" id="PS51819"/>
    </source>
</evidence>
<feature type="domain" description="VOC" evidence="1">
    <location>
        <begin position="1"/>
        <end position="49"/>
    </location>
</feature>
<reference evidence="2 3" key="1">
    <citation type="submission" date="2017-06" db="EMBL/GenBank/DDBJ databases">
        <authorList>
            <person name="Kim H.J."/>
            <person name="Triplett B.A."/>
        </authorList>
    </citation>
    <scope>NUCLEOTIDE SEQUENCE [LARGE SCALE GENOMIC DNA]</scope>
    <source>
        <strain evidence="2 3">DSM 14713</strain>
    </source>
</reference>
<accession>A0A250I9D6</accession>
<dbReference type="InterPro" id="IPR029068">
    <property type="entry name" value="Glyas_Bleomycin-R_OHBP_Dase"/>
</dbReference>
<keyword evidence="2" id="KW-0808">Transferase</keyword>
<evidence type="ECO:0000313" key="3">
    <source>
        <dbReference type="Proteomes" id="UP000217289"/>
    </source>
</evidence>
<name>A0A250I9D6_9BACT</name>
<keyword evidence="3" id="KW-1185">Reference proteome</keyword>
<gene>
    <name evidence="2" type="ORF">MEBOL_001801</name>
</gene>
<dbReference type="PROSITE" id="PS51819">
    <property type="entry name" value="VOC"/>
    <property type="match status" value="1"/>
</dbReference>
<dbReference type="Proteomes" id="UP000217289">
    <property type="component" value="Chromosome"/>
</dbReference>
<evidence type="ECO:0000313" key="2">
    <source>
        <dbReference type="EMBL" id="ATB28355.1"/>
    </source>
</evidence>